<reference evidence="1" key="1">
    <citation type="submission" date="2022-10" db="EMBL/GenBank/DDBJ databases">
        <title>Comparative genomics and taxonomic characterization of three novel marine species of genus Reichenbachiella exhibiting antioxidant and polysaccharide degradation activities.</title>
        <authorList>
            <person name="Muhammad N."/>
            <person name="Lee Y.-J."/>
            <person name="Ko J."/>
            <person name="Kim S.-G."/>
        </authorList>
    </citation>
    <scope>NUCLEOTIDE SEQUENCE</scope>
    <source>
        <strain evidence="1">Wsw4-B4</strain>
    </source>
</reference>
<dbReference type="RefSeq" id="WP_263050741.1">
    <property type="nucleotide sequence ID" value="NZ_CP106735.1"/>
</dbReference>
<keyword evidence="2" id="KW-1185">Reference proteome</keyword>
<gene>
    <name evidence="1" type="ORF">N7E81_16710</name>
</gene>
<keyword evidence="1" id="KW-0547">Nucleotide-binding</keyword>
<proteinExistence type="predicted"/>
<organism evidence="1 2">
    <name type="scientific">Reichenbachiella carrageenanivorans</name>
    <dbReference type="NCBI Taxonomy" id="2979869"/>
    <lineage>
        <taxon>Bacteria</taxon>
        <taxon>Pseudomonadati</taxon>
        <taxon>Bacteroidota</taxon>
        <taxon>Cytophagia</taxon>
        <taxon>Cytophagales</taxon>
        <taxon>Reichenbachiellaceae</taxon>
        <taxon>Reichenbachiella</taxon>
    </lineage>
</organism>
<name>A0ABY6CYL1_9BACT</name>
<dbReference type="Proteomes" id="UP001062165">
    <property type="component" value="Chromosome"/>
</dbReference>
<protein>
    <submittedName>
        <fullName evidence="1">ATP-binding protein</fullName>
    </submittedName>
</protein>
<accession>A0ABY6CYL1</accession>
<keyword evidence="1" id="KW-0067">ATP-binding</keyword>
<evidence type="ECO:0000313" key="2">
    <source>
        <dbReference type="Proteomes" id="UP001062165"/>
    </source>
</evidence>
<dbReference type="InterPro" id="IPR036890">
    <property type="entry name" value="HATPase_C_sf"/>
</dbReference>
<dbReference type="GO" id="GO:0005524">
    <property type="term" value="F:ATP binding"/>
    <property type="evidence" value="ECO:0007669"/>
    <property type="project" value="UniProtKB-KW"/>
</dbReference>
<evidence type="ECO:0000313" key="1">
    <source>
        <dbReference type="EMBL" id="UXX78997.1"/>
    </source>
</evidence>
<dbReference type="EMBL" id="CP106735">
    <property type="protein sequence ID" value="UXX78997.1"/>
    <property type="molecule type" value="Genomic_DNA"/>
</dbReference>
<dbReference type="Pfam" id="PF13589">
    <property type="entry name" value="HATPase_c_3"/>
    <property type="match status" value="1"/>
</dbReference>
<dbReference type="Gene3D" id="3.30.565.10">
    <property type="entry name" value="Histidine kinase-like ATPase, C-terminal domain"/>
    <property type="match status" value="1"/>
</dbReference>
<dbReference type="SUPFAM" id="SSF55874">
    <property type="entry name" value="ATPase domain of HSP90 chaperone/DNA topoisomerase II/histidine kinase"/>
    <property type="match status" value="1"/>
</dbReference>
<sequence length="668" mass="78156">MKKHNAKITSKSVEQSGLPSDYKKAIAEYIWNGFDAGATNINIDYNGNELGYLNEFTITDDGKGISSSKIGETFGHFLDSNKTSSYNVDGFIKGKKGKGRFSFSLFCNNVVWESRYREESGEYLEFKISINKSSQHTFDTFENKVSNSAATGTIVHFNDFFDLSSDHLKAKDFVDYLAGEFGWFLYLNKESNHEISINGEPLEYQSIIDDSEDFQVTISDTLFNVSFIRWNVKIGDKYFYYFLNSDKKEVERKHTSFNNKAIDFHHSVYVQSSYFENFKLTETDQPVLGFDGKNQADGTFKALIRNLNQFLIEKEKEFIRKQQAEKLIEDYHSKNIFPKFRSNEYEQLRLKDLENVVREIYCVQPKIFQGLKKEASKTLVGFLNLLLDSEEREKVLDIMEGIVSLSDEERKELADSLRKTKITSVAAIIRLLENRLTVIQILKSLVFDLEPFTNERDHIQQVIENNYWLFGEQYHLVSADKNMETVLSNYLYFLEKGEKEKIRIEEKKRLKRPDVFICRQIDVPDPNSNEYTLEENIIVELKRPSVDIGKDQYRQVEDYMNIIIDEPRFNSQLRKWKFILVGKRVDSFIEGKYESQKNKGKKFLVESVSNYEIYAMTWDDLFKIFDHHHKHLIDNLEFKKSVVEELEEKGFEINRAASDELTRLAVNQ</sequence>